<dbReference type="GO" id="GO:0003677">
    <property type="term" value="F:DNA binding"/>
    <property type="evidence" value="ECO:0007669"/>
    <property type="project" value="UniProtKB-KW"/>
</dbReference>
<evidence type="ECO:0000259" key="6">
    <source>
        <dbReference type="PROSITE" id="PS50949"/>
    </source>
</evidence>
<dbReference type="InterPro" id="IPR015424">
    <property type="entry name" value="PyrdxlP-dep_Trfase"/>
</dbReference>
<dbReference type="Proteomes" id="UP000184517">
    <property type="component" value="Unassembled WGS sequence"/>
</dbReference>
<dbReference type="PANTHER" id="PTHR46577">
    <property type="entry name" value="HTH-TYPE TRANSCRIPTIONAL REGULATORY PROTEIN GABR"/>
    <property type="match status" value="1"/>
</dbReference>
<keyword evidence="7" id="KW-0808">Transferase</keyword>
<keyword evidence="4" id="KW-0238">DNA-binding</keyword>
<sequence length="496" mass="55127">MFKSSQLETVKTWLVNPINSAFPLHIRIQRAIKQLILDGVLTSGKPLPATRALAKSLAVSRDTVETAYGQLHAEGFIDRRVGSGSFVSMRAHRLSKRPVQHSIPSESHETMLSQRGMAMFLDGGIKNFSAPRPFIQGVPETRNFPLPVWERLERQVLKEYGHLALQAGPPQGMEALRCAVADYINLERGARATPERILILTSSQQAIALCAQMLLDTGERIFMEDPAYHGARKAFEAAGLECIPIPVDKHGLQVDALCNSSVSARVVFLSPSHQFPTGATLTLDRRLTLIEWAAQQKAWIIEDDYDSEFHYAGKPTACIQGMDRYERTIYVGTFTKSLFPGVRIGYMLLPDSLVEPMTRARTLLDGHSAPIPQLTLARFIEAGHFGAHVRSMRLIYAGRLNVLVQLIEKHLFEYVIPIVPDGGMQIFCKLVCEISEQTVIDSARREGIDLFGLTALYASAQPQAGFLLGFAAYTPMEMDAAIKLLAKVFRTLLRKE</sequence>
<evidence type="ECO:0000256" key="1">
    <source>
        <dbReference type="ARBA" id="ARBA00005384"/>
    </source>
</evidence>
<dbReference type="PRINTS" id="PR00035">
    <property type="entry name" value="HTHGNTR"/>
</dbReference>
<dbReference type="SUPFAM" id="SSF46785">
    <property type="entry name" value="Winged helix' DNA-binding domain"/>
    <property type="match status" value="1"/>
</dbReference>
<dbReference type="CDD" id="cd07377">
    <property type="entry name" value="WHTH_GntR"/>
    <property type="match status" value="1"/>
</dbReference>
<dbReference type="EMBL" id="FQVF01000003">
    <property type="protein sequence ID" value="SHE57488.1"/>
    <property type="molecule type" value="Genomic_DNA"/>
</dbReference>
<dbReference type="AlphaFoldDB" id="A0A1M4ULE7"/>
<evidence type="ECO:0000313" key="8">
    <source>
        <dbReference type="Proteomes" id="UP000184517"/>
    </source>
</evidence>
<dbReference type="Pfam" id="PF00155">
    <property type="entry name" value="Aminotran_1_2"/>
    <property type="match status" value="1"/>
</dbReference>
<dbReference type="OrthoDB" id="9808770at2"/>
<dbReference type="SUPFAM" id="SSF53383">
    <property type="entry name" value="PLP-dependent transferases"/>
    <property type="match status" value="1"/>
</dbReference>
<dbReference type="InterPro" id="IPR036388">
    <property type="entry name" value="WH-like_DNA-bd_sf"/>
</dbReference>
<dbReference type="Gene3D" id="1.10.10.10">
    <property type="entry name" value="Winged helix-like DNA-binding domain superfamily/Winged helix DNA-binding domain"/>
    <property type="match status" value="1"/>
</dbReference>
<evidence type="ECO:0000313" key="7">
    <source>
        <dbReference type="EMBL" id="SHE57488.1"/>
    </source>
</evidence>
<dbReference type="PANTHER" id="PTHR46577:SF1">
    <property type="entry name" value="HTH-TYPE TRANSCRIPTIONAL REGULATORY PROTEIN GABR"/>
    <property type="match status" value="1"/>
</dbReference>
<dbReference type="Gene3D" id="3.40.640.10">
    <property type="entry name" value="Type I PLP-dependent aspartate aminotransferase-like (Major domain)"/>
    <property type="match status" value="1"/>
</dbReference>
<proteinExistence type="inferred from homology"/>
<dbReference type="InterPro" id="IPR051446">
    <property type="entry name" value="HTH_trans_reg/aminotransferase"/>
</dbReference>
<evidence type="ECO:0000256" key="3">
    <source>
        <dbReference type="ARBA" id="ARBA00023015"/>
    </source>
</evidence>
<dbReference type="PROSITE" id="PS50949">
    <property type="entry name" value="HTH_GNTR"/>
    <property type="match status" value="1"/>
</dbReference>
<dbReference type="CDD" id="cd00609">
    <property type="entry name" value="AAT_like"/>
    <property type="match status" value="1"/>
</dbReference>
<evidence type="ECO:0000256" key="2">
    <source>
        <dbReference type="ARBA" id="ARBA00022898"/>
    </source>
</evidence>
<dbReference type="InterPro" id="IPR036390">
    <property type="entry name" value="WH_DNA-bd_sf"/>
</dbReference>
<dbReference type="STRING" id="1122206.SAMN02745753_00433"/>
<dbReference type="InterPro" id="IPR015421">
    <property type="entry name" value="PyrdxlP-dep_Trfase_major"/>
</dbReference>
<dbReference type="GO" id="GO:0008483">
    <property type="term" value="F:transaminase activity"/>
    <property type="evidence" value="ECO:0007669"/>
    <property type="project" value="UniProtKB-KW"/>
</dbReference>
<organism evidence="7 8">
    <name type="scientific">Marinomonas polaris DSM 16579</name>
    <dbReference type="NCBI Taxonomy" id="1122206"/>
    <lineage>
        <taxon>Bacteria</taxon>
        <taxon>Pseudomonadati</taxon>
        <taxon>Pseudomonadota</taxon>
        <taxon>Gammaproteobacteria</taxon>
        <taxon>Oceanospirillales</taxon>
        <taxon>Oceanospirillaceae</taxon>
        <taxon>Marinomonas</taxon>
    </lineage>
</organism>
<keyword evidence="7" id="KW-0032">Aminotransferase</keyword>
<keyword evidence="8" id="KW-1185">Reference proteome</keyword>
<dbReference type="GO" id="GO:0003700">
    <property type="term" value="F:DNA-binding transcription factor activity"/>
    <property type="evidence" value="ECO:0007669"/>
    <property type="project" value="InterPro"/>
</dbReference>
<accession>A0A1M4ULE7</accession>
<dbReference type="RefSeq" id="WP_072838093.1">
    <property type="nucleotide sequence ID" value="NZ_FQVF01000003.1"/>
</dbReference>
<evidence type="ECO:0000256" key="4">
    <source>
        <dbReference type="ARBA" id="ARBA00023125"/>
    </source>
</evidence>
<feature type="domain" description="HTH gntR-type" evidence="6">
    <location>
        <begin position="22"/>
        <end position="90"/>
    </location>
</feature>
<keyword evidence="2" id="KW-0663">Pyridoxal phosphate</keyword>
<dbReference type="InterPro" id="IPR004839">
    <property type="entry name" value="Aminotransferase_I/II_large"/>
</dbReference>
<keyword evidence="3" id="KW-0805">Transcription regulation</keyword>
<dbReference type="Pfam" id="PF00392">
    <property type="entry name" value="GntR"/>
    <property type="match status" value="1"/>
</dbReference>
<reference evidence="8" key="1">
    <citation type="submission" date="2016-11" db="EMBL/GenBank/DDBJ databases">
        <authorList>
            <person name="Varghese N."/>
            <person name="Submissions S."/>
        </authorList>
    </citation>
    <scope>NUCLEOTIDE SEQUENCE [LARGE SCALE GENOMIC DNA]</scope>
    <source>
        <strain evidence="8">DSM 16579</strain>
    </source>
</reference>
<gene>
    <name evidence="7" type="ORF">SAMN02745753_00433</name>
</gene>
<keyword evidence="5" id="KW-0804">Transcription</keyword>
<dbReference type="GO" id="GO:0030170">
    <property type="term" value="F:pyridoxal phosphate binding"/>
    <property type="evidence" value="ECO:0007669"/>
    <property type="project" value="InterPro"/>
</dbReference>
<comment type="similarity">
    <text evidence="1">In the C-terminal section; belongs to the class-I pyridoxal-phosphate-dependent aminotransferase family.</text>
</comment>
<dbReference type="InterPro" id="IPR000524">
    <property type="entry name" value="Tscrpt_reg_HTH_GntR"/>
</dbReference>
<evidence type="ECO:0000256" key="5">
    <source>
        <dbReference type="ARBA" id="ARBA00023163"/>
    </source>
</evidence>
<name>A0A1M4ULE7_9GAMM</name>
<dbReference type="SMART" id="SM00345">
    <property type="entry name" value="HTH_GNTR"/>
    <property type="match status" value="1"/>
</dbReference>
<protein>
    <submittedName>
        <fullName evidence="7">GntR family transcriptional regulator / MocR family aminotransferase</fullName>
    </submittedName>
</protein>